<dbReference type="InterPro" id="IPR055187">
    <property type="entry name" value="C2CH-3rd_BIRD-IDD"/>
</dbReference>
<evidence type="ECO:0000259" key="9">
    <source>
        <dbReference type="PROSITE" id="PS50157"/>
    </source>
</evidence>
<dbReference type="Pfam" id="PF22996">
    <property type="entry name" value="C2H2-2nd_BIRD-IDD"/>
    <property type="match status" value="1"/>
</dbReference>
<gene>
    <name evidence="10" type="ORF">KP509_15G065400</name>
</gene>
<feature type="region of interest" description="Disordered" evidence="8">
    <location>
        <begin position="1"/>
        <end position="26"/>
    </location>
</feature>
<dbReference type="SMART" id="SM00355">
    <property type="entry name" value="ZnF_C2H2"/>
    <property type="match status" value="3"/>
</dbReference>
<dbReference type="SUPFAM" id="SSF57667">
    <property type="entry name" value="beta-beta-alpha zinc fingers"/>
    <property type="match status" value="1"/>
</dbReference>
<dbReference type="OrthoDB" id="6354171at2759"/>
<dbReference type="FunFam" id="3.30.160.60:FF:000554">
    <property type="entry name" value="protein indeterminate-domain 12-like"/>
    <property type="match status" value="1"/>
</dbReference>
<dbReference type="PROSITE" id="PS50157">
    <property type="entry name" value="ZINC_FINGER_C2H2_2"/>
    <property type="match status" value="1"/>
</dbReference>
<dbReference type="GO" id="GO:0005634">
    <property type="term" value="C:nucleus"/>
    <property type="evidence" value="ECO:0007669"/>
    <property type="project" value="TreeGrafter"/>
</dbReference>
<dbReference type="Pfam" id="PF22995">
    <property type="entry name" value="C2CH-3rd_BIRD-IDD"/>
    <property type="match status" value="1"/>
</dbReference>
<dbReference type="InterPro" id="IPR036236">
    <property type="entry name" value="Znf_C2H2_sf"/>
</dbReference>
<dbReference type="Pfam" id="PF22992">
    <property type="entry name" value="C2CH-4th_BIRD-IDD"/>
    <property type="match status" value="1"/>
</dbReference>
<dbReference type="PANTHER" id="PTHR10593">
    <property type="entry name" value="SERINE/THREONINE-PROTEIN KINASE RIO"/>
    <property type="match status" value="1"/>
</dbReference>
<evidence type="ECO:0000256" key="8">
    <source>
        <dbReference type="SAM" id="MobiDB-lite"/>
    </source>
</evidence>
<protein>
    <recommendedName>
        <fullName evidence="9">C2H2-type domain-containing protein</fullName>
    </recommendedName>
</protein>
<evidence type="ECO:0000313" key="11">
    <source>
        <dbReference type="Proteomes" id="UP000825935"/>
    </source>
</evidence>
<dbReference type="GO" id="GO:0003700">
    <property type="term" value="F:DNA-binding transcription factor activity"/>
    <property type="evidence" value="ECO:0007669"/>
    <property type="project" value="TreeGrafter"/>
</dbReference>
<reference evidence="10" key="1">
    <citation type="submission" date="2021-08" db="EMBL/GenBank/DDBJ databases">
        <title>WGS assembly of Ceratopteris richardii.</title>
        <authorList>
            <person name="Marchant D.B."/>
            <person name="Chen G."/>
            <person name="Jenkins J."/>
            <person name="Shu S."/>
            <person name="Leebens-Mack J."/>
            <person name="Grimwood J."/>
            <person name="Schmutz J."/>
            <person name="Soltis P."/>
            <person name="Soltis D."/>
            <person name="Chen Z.-H."/>
        </authorList>
    </citation>
    <scope>NUCLEOTIDE SEQUENCE</scope>
    <source>
        <strain evidence="10">Whitten #5841</strain>
        <tissue evidence="10">Leaf</tissue>
    </source>
</reference>
<dbReference type="InterPro" id="IPR031140">
    <property type="entry name" value="IDD1-16"/>
</dbReference>
<evidence type="ECO:0000256" key="2">
    <source>
        <dbReference type="ARBA" id="ARBA00022737"/>
    </source>
</evidence>
<proteinExistence type="predicted"/>
<feature type="domain" description="C2H2-type" evidence="9">
    <location>
        <begin position="49"/>
        <end position="71"/>
    </location>
</feature>
<dbReference type="Proteomes" id="UP000825935">
    <property type="component" value="Chromosome 15"/>
</dbReference>
<keyword evidence="2" id="KW-0677">Repeat</keyword>
<keyword evidence="11" id="KW-1185">Reference proteome</keyword>
<keyword evidence="3 7" id="KW-0863">Zinc-finger</keyword>
<dbReference type="InterPro" id="IPR055186">
    <property type="entry name" value="C2H2-2nd_BIRD-IDD"/>
</dbReference>
<dbReference type="AlphaFoldDB" id="A0A8T2T4A7"/>
<name>A0A8T2T4A7_CERRI</name>
<evidence type="ECO:0000256" key="6">
    <source>
        <dbReference type="ARBA" id="ARBA00023163"/>
    </source>
</evidence>
<dbReference type="EMBL" id="CM035420">
    <property type="protein sequence ID" value="KAH7405320.1"/>
    <property type="molecule type" value="Genomic_DNA"/>
</dbReference>
<dbReference type="FunFam" id="3.30.160.60:FF:000131">
    <property type="entry name" value="protein indeterminate-domain 5, chloroplastic-like"/>
    <property type="match status" value="1"/>
</dbReference>
<dbReference type="PROSITE" id="PS00028">
    <property type="entry name" value="ZINC_FINGER_C2H2_1"/>
    <property type="match status" value="1"/>
</dbReference>
<sequence length="623" mass="67984">MSNSNSACDEQDIAPSSTAKKRRNLLRHPDPDVEVIALSPRSLLATNRFICEICNKGFQRDQNLQLHRRGHNLPWRLKQKASQEVKKKVYICPEQTCAHHDPARALGDLTGIKKHYSRKHGEKKWKCDKCTKRYAVLSDWKAHQKVCGTREYRCDCGTLFSRRDSFITHRAFCDALAEENGRMSTQSRQAFSHEAQEPSTNSYVPSIVGDIRPPLSATSQISRDAFCYNEASKPPLNDRIPSTIAFGFSDFRPQESNLISSHEAGVHYERGSRWGQTQIKPETITPSKTHGLSLCLGTDHGPGPPGSLEAMMAQVGTAGPALNFAGLNNVQKLPLMSSYDFIMNSSVPSIGAMERSSTLFSPRDGRPGHSSPNAMLGDATYASNCMNEYGIPTEMQSSTTMQSLSSGRLSGSIPGMMGPPSEKRVMDAYQHAGTTSSATALLQKAAQIGTTVRTPSLFQKFGTGTNVGEMLQLAEQEIGRQNVVWNGANSMYTSCTPRSRQAVDVTSNIMSGYEPTQESMNTGNEAACGSRNLKRMWTDPNAYLGQASLPVPRASGPSIAPLPLASHKQMHVPLQDGHGSLRGEQETDAAPMVDFLGVTGSSAAAMMSFFKTSYSQNASKPFS</sequence>
<evidence type="ECO:0000256" key="3">
    <source>
        <dbReference type="ARBA" id="ARBA00022771"/>
    </source>
</evidence>
<keyword evidence="5" id="KW-0805">Transcription regulation</keyword>
<organism evidence="10 11">
    <name type="scientific">Ceratopteris richardii</name>
    <name type="common">Triangle waterfern</name>
    <dbReference type="NCBI Taxonomy" id="49495"/>
    <lineage>
        <taxon>Eukaryota</taxon>
        <taxon>Viridiplantae</taxon>
        <taxon>Streptophyta</taxon>
        <taxon>Embryophyta</taxon>
        <taxon>Tracheophyta</taxon>
        <taxon>Polypodiopsida</taxon>
        <taxon>Polypodiidae</taxon>
        <taxon>Polypodiales</taxon>
        <taxon>Pteridineae</taxon>
        <taxon>Pteridaceae</taxon>
        <taxon>Parkerioideae</taxon>
        <taxon>Ceratopteris</taxon>
    </lineage>
</organism>
<comment type="caution">
    <text evidence="10">The sequence shown here is derived from an EMBL/GenBank/DDBJ whole genome shotgun (WGS) entry which is preliminary data.</text>
</comment>
<keyword evidence="4" id="KW-0862">Zinc</keyword>
<keyword evidence="1" id="KW-0479">Metal-binding</keyword>
<evidence type="ECO:0000313" key="10">
    <source>
        <dbReference type="EMBL" id="KAH7405321.1"/>
    </source>
</evidence>
<dbReference type="Gene3D" id="3.30.160.60">
    <property type="entry name" value="Classic Zinc Finger"/>
    <property type="match status" value="2"/>
</dbReference>
<feature type="compositionally biased region" description="Polar residues" evidence="8">
    <location>
        <begin position="1"/>
        <end position="18"/>
    </location>
</feature>
<accession>A0A8T2T4A7</accession>
<evidence type="ECO:0000256" key="1">
    <source>
        <dbReference type="ARBA" id="ARBA00022723"/>
    </source>
</evidence>
<keyword evidence="6" id="KW-0804">Transcription</keyword>
<evidence type="ECO:0000256" key="4">
    <source>
        <dbReference type="ARBA" id="ARBA00022833"/>
    </source>
</evidence>
<dbReference type="GO" id="GO:0008270">
    <property type="term" value="F:zinc ion binding"/>
    <property type="evidence" value="ECO:0007669"/>
    <property type="project" value="UniProtKB-KW"/>
</dbReference>
<evidence type="ECO:0000256" key="7">
    <source>
        <dbReference type="PROSITE-ProRule" id="PRU00042"/>
    </source>
</evidence>
<dbReference type="InterPro" id="IPR013087">
    <property type="entry name" value="Znf_C2H2_type"/>
</dbReference>
<dbReference type="PANTHER" id="PTHR10593:SF211">
    <property type="entry name" value="C2H2-TYPE DOMAIN-CONTAINING PROTEIN"/>
    <property type="match status" value="1"/>
</dbReference>
<dbReference type="InterPro" id="IPR055185">
    <property type="entry name" value="C2CH-4th_BIRD-IDD"/>
</dbReference>
<dbReference type="EMBL" id="CM035420">
    <property type="protein sequence ID" value="KAH7405321.1"/>
    <property type="molecule type" value="Genomic_DNA"/>
</dbReference>
<dbReference type="Pfam" id="PF12874">
    <property type="entry name" value="zf-met"/>
    <property type="match status" value="1"/>
</dbReference>
<evidence type="ECO:0000256" key="5">
    <source>
        <dbReference type="ARBA" id="ARBA00023015"/>
    </source>
</evidence>